<dbReference type="EMBL" id="LVEP01000013">
    <property type="protein sequence ID" value="OCB77944.1"/>
    <property type="molecule type" value="Genomic_DNA"/>
</dbReference>
<dbReference type="RefSeq" id="WP_066332309.1">
    <property type="nucleotide sequence ID" value="NZ_CP017688.1"/>
</dbReference>
<keyword evidence="3 5" id="KW-1133">Transmembrane helix</keyword>
<keyword evidence="2 5" id="KW-0812">Transmembrane</keyword>
<feature type="transmembrane region" description="Helical" evidence="5">
    <location>
        <begin position="63"/>
        <end position="81"/>
    </location>
</feature>
<reference evidence="6 7" key="1">
    <citation type="submission" date="2016-03" db="EMBL/GenBank/DDBJ databases">
        <authorList>
            <person name="Ploux O."/>
        </authorList>
    </citation>
    <scope>NUCLEOTIDE SEQUENCE [LARGE SCALE GENOMIC DNA]</scope>
    <source>
        <strain evidence="6 7">LPB0076</strain>
    </source>
</reference>
<evidence type="ECO:0000313" key="7">
    <source>
        <dbReference type="Proteomes" id="UP000093510"/>
    </source>
</evidence>
<accession>A0A1B9E7L7</accession>
<dbReference type="GO" id="GO:0016020">
    <property type="term" value="C:membrane"/>
    <property type="evidence" value="ECO:0007669"/>
    <property type="project" value="UniProtKB-SubCell"/>
</dbReference>
<protein>
    <recommendedName>
        <fullName evidence="8">Holin</fullName>
    </recommendedName>
</protein>
<dbReference type="InterPro" id="IPR006480">
    <property type="entry name" value="Phage_holin_4_1"/>
</dbReference>
<comment type="caution">
    <text evidence="6">The sequence shown here is derived from an EMBL/GenBank/DDBJ whole genome shotgun (WGS) entry which is preliminary data.</text>
</comment>
<keyword evidence="4 5" id="KW-0472">Membrane</keyword>
<feature type="transmembrane region" description="Helical" evidence="5">
    <location>
        <begin position="87"/>
        <end position="105"/>
    </location>
</feature>
<sequence>MKTFLLYLLTATFLFFAPITGLLIAVGAAIALDTCFGIYRAIMVKGWKYVTSRKLSEIISKMLLYELCIILLYVIDFFILSEIFEKWFSISFFATKVCAILLIFIEGVSIKENYEKATGKDVWAMIKKALKRANEIKDSITDLKNNTDDNDKTSY</sequence>
<organism evidence="6 7">
    <name type="scientific">Flavobacterium crassostreae</name>
    <dbReference type="NCBI Taxonomy" id="1763534"/>
    <lineage>
        <taxon>Bacteria</taxon>
        <taxon>Pseudomonadati</taxon>
        <taxon>Bacteroidota</taxon>
        <taxon>Flavobacteriia</taxon>
        <taxon>Flavobacteriales</taxon>
        <taxon>Flavobacteriaceae</taxon>
        <taxon>Flavobacterium</taxon>
    </lineage>
</organism>
<gene>
    <name evidence="6" type="ORF">LPBF_03080</name>
</gene>
<dbReference type="STRING" id="1763534.GCA_001831475_02641"/>
<evidence type="ECO:0000256" key="1">
    <source>
        <dbReference type="ARBA" id="ARBA00004141"/>
    </source>
</evidence>
<dbReference type="Pfam" id="PF05105">
    <property type="entry name" value="Phage_holin_4_1"/>
    <property type="match status" value="1"/>
</dbReference>
<evidence type="ECO:0000256" key="3">
    <source>
        <dbReference type="ARBA" id="ARBA00022989"/>
    </source>
</evidence>
<keyword evidence="7" id="KW-1185">Reference proteome</keyword>
<dbReference type="AlphaFoldDB" id="A0A1B9E7L7"/>
<dbReference type="OrthoDB" id="1366762at2"/>
<evidence type="ECO:0008006" key="8">
    <source>
        <dbReference type="Google" id="ProtNLM"/>
    </source>
</evidence>
<evidence type="ECO:0000256" key="5">
    <source>
        <dbReference type="SAM" id="Phobius"/>
    </source>
</evidence>
<evidence type="ECO:0000313" key="6">
    <source>
        <dbReference type="EMBL" id="OCB77944.1"/>
    </source>
</evidence>
<comment type="subcellular location">
    <subcellularLocation>
        <location evidence="1">Membrane</location>
        <topology evidence="1">Multi-pass membrane protein</topology>
    </subcellularLocation>
</comment>
<dbReference type="Proteomes" id="UP000093510">
    <property type="component" value="Unassembled WGS sequence"/>
</dbReference>
<evidence type="ECO:0000256" key="2">
    <source>
        <dbReference type="ARBA" id="ARBA00022692"/>
    </source>
</evidence>
<evidence type="ECO:0000256" key="4">
    <source>
        <dbReference type="ARBA" id="ARBA00023136"/>
    </source>
</evidence>
<proteinExistence type="predicted"/>
<feature type="transmembrane region" description="Helical" evidence="5">
    <location>
        <begin position="12"/>
        <end position="42"/>
    </location>
</feature>
<name>A0A1B9E7L7_9FLAO</name>